<evidence type="ECO:0000256" key="8">
    <source>
        <dbReference type="ARBA" id="ARBA00022660"/>
    </source>
</evidence>
<reference evidence="23" key="1">
    <citation type="submission" date="2023-07" db="EMBL/GenBank/DDBJ databases">
        <title>The carbon used by Thiothrix.</title>
        <authorList>
            <person name="Chen L."/>
        </authorList>
    </citation>
    <scope>NUCLEOTIDE SEQUENCE [LARGE SCALE GENOMIC DNA]</scope>
</reference>
<sequence length="301" mass="32704">MSGFWSGWIILITLGNIFACYWLVRWTSKKAPGEAATGDVTGHRWDDLEEYNNPLPRWWLWLFYITLVFGLVYLVLFPGLGSFKGVLGWGSHESQYEAEMAKAAEAYDPVFKKFAAMPVEQVATDEDAKGMGRRMFLSYCAQCHGSDAGGAKGFPNLTDNDWLYGGAPEQIEQTILNGRQGVMPPHPALSADDLDKVANYVASLSGRTEGVDTAKAEAGKALYPTMDCIACHGVDAKGNQAMGAPNLTDTTWLYGSSLDTIKESISKGRNGTMPAHADFLGADKVHLLAAYVYGLSHSAGK</sequence>
<keyword evidence="6 19" id="KW-0997">Cell inner membrane</keyword>
<dbReference type="EMBL" id="JAYMYJ010000129">
    <property type="protein sequence ID" value="MEB4592303.1"/>
    <property type="molecule type" value="Genomic_DNA"/>
</dbReference>
<dbReference type="InterPro" id="IPR038414">
    <property type="entry name" value="CcoP_N_sf"/>
</dbReference>
<keyword evidence="15 19" id="KW-0560">Oxidoreductase</keyword>
<comment type="cofactor">
    <cofactor evidence="19">
        <name>heme c</name>
        <dbReference type="ChEBI" id="CHEBI:61717"/>
    </cofactor>
    <text evidence="19">Binds 2 heme C groups per subunit.</text>
</comment>
<evidence type="ECO:0000256" key="10">
    <source>
        <dbReference type="ARBA" id="ARBA00022723"/>
    </source>
</evidence>
<feature type="transmembrane region" description="Helical" evidence="20">
    <location>
        <begin position="7"/>
        <end position="24"/>
    </location>
</feature>
<evidence type="ECO:0000256" key="14">
    <source>
        <dbReference type="ARBA" id="ARBA00022989"/>
    </source>
</evidence>
<evidence type="ECO:0000256" key="12">
    <source>
        <dbReference type="ARBA" id="ARBA00022781"/>
    </source>
</evidence>
<keyword evidence="11" id="KW-0677">Repeat</keyword>
<evidence type="ECO:0000313" key="23">
    <source>
        <dbReference type="Proteomes" id="UP001308005"/>
    </source>
</evidence>
<dbReference type="Gene3D" id="6.10.280.130">
    <property type="match status" value="1"/>
</dbReference>
<dbReference type="PANTHER" id="PTHR33751">
    <property type="entry name" value="CBB3-TYPE CYTOCHROME C OXIDASE SUBUNIT FIXP"/>
    <property type="match status" value="1"/>
</dbReference>
<evidence type="ECO:0000259" key="21">
    <source>
        <dbReference type="PROSITE" id="PS51007"/>
    </source>
</evidence>
<keyword evidence="8 19" id="KW-0679">Respiratory chain</keyword>
<keyword evidence="10 19" id="KW-0479">Metal-binding</keyword>
<dbReference type="InterPro" id="IPR004678">
    <property type="entry name" value="Cyt_c_oxidase_cbb3_su3"/>
</dbReference>
<comment type="subunit">
    <text evidence="19">Component of the cbb3-type cytochrome c oxidase.</text>
</comment>
<feature type="transmembrane region" description="Helical" evidence="20">
    <location>
        <begin position="58"/>
        <end position="77"/>
    </location>
</feature>
<dbReference type="Pfam" id="PF13442">
    <property type="entry name" value="Cytochrome_CBB3"/>
    <property type="match status" value="2"/>
</dbReference>
<evidence type="ECO:0000256" key="16">
    <source>
        <dbReference type="ARBA" id="ARBA00023004"/>
    </source>
</evidence>
<keyword evidence="23" id="KW-1185">Reference proteome</keyword>
<gene>
    <name evidence="22" type="primary">ccoP</name>
    <name evidence="22" type="ORF">VSS37_15050</name>
</gene>
<dbReference type="InterPro" id="IPR050597">
    <property type="entry name" value="Cytochrome_c_Oxidase_Subunit"/>
</dbReference>
<keyword evidence="12 19" id="KW-0375">Hydrogen ion transport</keyword>
<evidence type="ECO:0000256" key="20">
    <source>
        <dbReference type="SAM" id="Phobius"/>
    </source>
</evidence>
<dbReference type="PROSITE" id="PS51007">
    <property type="entry name" value="CYTC"/>
    <property type="match status" value="2"/>
</dbReference>
<keyword evidence="16 19" id="KW-0408">Iron</keyword>
<evidence type="ECO:0000256" key="13">
    <source>
        <dbReference type="ARBA" id="ARBA00022982"/>
    </source>
</evidence>
<keyword evidence="7 19" id="KW-0349">Heme</keyword>
<dbReference type="NCBIfam" id="TIGR00782">
    <property type="entry name" value="ccoP"/>
    <property type="match status" value="1"/>
</dbReference>
<evidence type="ECO:0000256" key="15">
    <source>
        <dbReference type="ARBA" id="ARBA00023002"/>
    </source>
</evidence>
<comment type="caution">
    <text evidence="22">The sequence shown here is derived from an EMBL/GenBank/DDBJ whole genome shotgun (WGS) entry which is preliminary data.</text>
</comment>
<evidence type="ECO:0000256" key="2">
    <source>
        <dbReference type="ARBA" id="ARBA00004673"/>
    </source>
</evidence>
<evidence type="ECO:0000256" key="17">
    <source>
        <dbReference type="ARBA" id="ARBA00023065"/>
    </source>
</evidence>
<keyword evidence="17 19" id="KW-0406">Ion transport</keyword>
<comment type="function">
    <text evidence="19">C-type cytochrome. Part of the cbb3-type cytochrome c oxidase complex.</text>
</comment>
<dbReference type="RefSeq" id="WP_324696514.1">
    <property type="nucleotide sequence ID" value="NZ_JAYMYJ010000129.1"/>
</dbReference>
<evidence type="ECO:0000256" key="9">
    <source>
        <dbReference type="ARBA" id="ARBA00022692"/>
    </source>
</evidence>
<dbReference type="InterPro" id="IPR009056">
    <property type="entry name" value="Cyt_c-like_dom"/>
</dbReference>
<dbReference type="InterPro" id="IPR036909">
    <property type="entry name" value="Cyt_c-like_dom_sf"/>
</dbReference>
<dbReference type="Proteomes" id="UP001308005">
    <property type="component" value="Unassembled WGS sequence"/>
</dbReference>
<dbReference type="Gene3D" id="1.10.760.10">
    <property type="entry name" value="Cytochrome c-like domain"/>
    <property type="match status" value="2"/>
</dbReference>
<keyword evidence="18 19" id="KW-0472">Membrane</keyword>
<name>A0ABU6CZN0_9GAMM</name>
<evidence type="ECO:0000256" key="19">
    <source>
        <dbReference type="PIRNR" id="PIRNR000006"/>
    </source>
</evidence>
<evidence type="ECO:0000256" key="6">
    <source>
        <dbReference type="ARBA" id="ARBA00022519"/>
    </source>
</evidence>
<keyword evidence="4 19" id="KW-0813">Transport</keyword>
<keyword evidence="9 20" id="KW-0812">Transmembrane</keyword>
<feature type="domain" description="Cytochrome c" evidence="21">
    <location>
        <begin position="214"/>
        <end position="296"/>
    </location>
</feature>
<evidence type="ECO:0000256" key="3">
    <source>
        <dbReference type="ARBA" id="ARBA00006113"/>
    </source>
</evidence>
<evidence type="ECO:0000256" key="11">
    <source>
        <dbReference type="ARBA" id="ARBA00022737"/>
    </source>
</evidence>
<organism evidence="22 23">
    <name type="scientific">Candidatus Thiothrix phosphatis</name>
    <dbReference type="NCBI Taxonomy" id="3112415"/>
    <lineage>
        <taxon>Bacteria</taxon>
        <taxon>Pseudomonadati</taxon>
        <taxon>Pseudomonadota</taxon>
        <taxon>Gammaproteobacteria</taxon>
        <taxon>Thiotrichales</taxon>
        <taxon>Thiotrichaceae</taxon>
        <taxon>Thiothrix</taxon>
    </lineage>
</organism>
<reference evidence="22 23" key="2">
    <citation type="submission" date="2024-01" db="EMBL/GenBank/DDBJ databases">
        <authorList>
            <person name="Xie X."/>
        </authorList>
    </citation>
    <scope>NUCLEOTIDE SEQUENCE [LARGE SCALE GENOMIC DNA]</scope>
    <source>
        <strain evidence="22">SCUT-1</strain>
    </source>
</reference>
<protein>
    <recommendedName>
        <fullName evidence="19">Cbb3-type cytochrome c oxidase subunit</fullName>
    </recommendedName>
</protein>
<evidence type="ECO:0000256" key="5">
    <source>
        <dbReference type="ARBA" id="ARBA00022475"/>
    </source>
</evidence>
<keyword evidence="5 19" id="KW-1003">Cell membrane</keyword>
<comment type="pathway">
    <text evidence="2 19">Energy metabolism; oxidative phosphorylation.</text>
</comment>
<evidence type="ECO:0000256" key="4">
    <source>
        <dbReference type="ARBA" id="ARBA00022448"/>
    </source>
</evidence>
<dbReference type="Pfam" id="PF14715">
    <property type="entry name" value="FixP_N"/>
    <property type="match status" value="1"/>
</dbReference>
<comment type="subcellular location">
    <subcellularLocation>
        <location evidence="1 19">Cell inner membrane</location>
    </subcellularLocation>
</comment>
<dbReference type="InterPro" id="IPR032858">
    <property type="entry name" value="CcoP_N"/>
</dbReference>
<dbReference type="PIRSF" id="PIRSF000006">
    <property type="entry name" value="Cbb3-Cox_fixP"/>
    <property type="match status" value="1"/>
</dbReference>
<dbReference type="SUPFAM" id="SSF46626">
    <property type="entry name" value="Cytochrome c"/>
    <property type="match status" value="2"/>
</dbReference>
<keyword evidence="13 19" id="KW-0249">Electron transport</keyword>
<feature type="domain" description="Cytochrome c" evidence="21">
    <location>
        <begin position="127"/>
        <end position="205"/>
    </location>
</feature>
<evidence type="ECO:0000256" key="7">
    <source>
        <dbReference type="ARBA" id="ARBA00022617"/>
    </source>
</evidence>
<accession>A0ABU6CZN0</accession>
<dbReference type="PANTHER" id="PTHR33751:SF1">
    <property type="entry name" value="CBB3-TYPE CYTOCHROME C OXIDASE SUBUNIT FIXP"/>
    <property type="match status" value="1"/>
</dbReference>
<proteinExistence type="inferred from homology"/>
<evidence type="ECO:0000256" key="18">
    <source>
        <dbReference type="ARBA" id="ARBA00023136"/>
    </source>
</evidence>
<keyword evidence="14 20" id="KW-1133">Transmembrane helix</keyword>
<evidence type="ECO:0000256" key="1">
    <source>
        <dbReference type="ARBA" id="ARBA00004533"/>
    </source>
</evidence>
<comment type="similarity">
    <text evidence="3 19">Belongs to the CcoP / FixP family.</text>
</comment>
<evidence type="ECO:0000313" key="22">
    <source>
        <dbReference type="EMBL" id="MEB4592303.1"/>
    </source>
</evidence>